<name>A0AAD9TQY6_9ROSI</name>
<dbReference type="PANTHER" id="PTHR47950:SF15">
    <property type="entry name" value="CYTOCHROME P450"/>
    <property type="match status" value="1"/>
</dbReference>
<evidence type="ECO:0000313" key="2">
    <source>
        <dbReference type="EMBL" id="KAK2640348.1"/>
    </source>
</evidence>
<evidence type="ECO:0000313" key="3">
    <source>
        <dbReference type="Proteomes" id="UP001280121"/>
    </source>
</evidence>
<dbReference type="GO" id="GO:0005506">
    <property type="term" value="F:iron ion binding"/>
    <property type="evidence" value="ECO:0007669"/>
    <property type="project" value="InterPro"/>
</dbReference>
<proteinExistence type="inferred from homology"/>
<dbReference type="EMBL" id="JANJYI010000008">
    <property type="protein sequence ID" value="KAK2640348.1"/>
    <property type="molecule type" value="Genomic_DNA"/>
</dbReference>
<dbReference type="GO" id="GO:0020037">
    <property type="term" value="F:heme binding"/>
    <property type="evidence" value="ECO:0007669"/>
    <property type="project" value="InterPro"/>
</dbReference>
<dbReference type="PANTHER" id="PTHR47950">
    <property type="entry name" value="CYTOCHROME P450, FAMILY 76, SUBFAMILY C, POLYPEPTIDE 5-RELATED"/>
    <property type="match status" value="1"/>
</dbReference>
<organism evidence="2 3">
    <name type="scientific">Dipteronia dyeriana</name>
    <dbReference type="NCBI Taxonomy" id="168575"/>
    <lineage>
        <taxon>Eukaryota</taxon>
        <taxon>Viridiplantae</taxon>
        <taxon>Streptophyta</taxon>
        <taxon>Embryophyta</taxon>
        <taxon>Tracheophyta</taxon>
        <taxon>Spermatophyta</taxon>
        <taxon>Magnoliopsida</taxon>
        <taxon>eudicotyledons</taxon>
        <taxon>Gunneridae</taxon>
        <taxon>Pentapetalae</taxon>
        <taxon>rosids</taxon>
        <taxon>malvids</taxon>
        <taxon>Sapindales</taxon>
        <taxon>Sapindaceae</taxon>
        <taxon>Hippocastanoideae</taxon>
        <taxon>Acereae</taxon>
        <taxon>Dipteronia</taxon>
    </lineage>
</organism>
<gene>
    <name evidence="2" type="ORF">Ddye_028143</name>
</gene>
<comment type="similarity">
    <text evidence="1">Belongs to the cytochrome P450 family.</text>
</comment>
<dbReference type="SUPFAM" id="SSF48264">
    <property type="entry name" value="Cytochrome P450"/>
    <property type="match status" value="1"/>
</dbReference>
<dbReference type="InterPro" id="IPR036396">
    <property type="entry name" value="Cyt_P450_sf"/>
</dbReference>
<reference evidence="2" key="1">
    <citation type="journal article" date="2023" name="Plant J.">
        <title>Genome sequences and population genomics provide insights into the demographic history, inbreeding, and mutation load of two 'living fossil' tree species of Dipteronia.</title>
        <authorList>
            <person name="Feng Y."/>
            <person name="Comes H.P."/>
            <person name="Chen J."/>
            <person name="Zhu S."/>
            <person name="Lu R."/>
            <person name="Zhang X."/>
            <person name="Li P."/>
            <person name="Qiu J."/>
            <person name="Olsen K.M."/>
            <person name="Qiu Y."/>
        </authorList>
    </citation>
    <scope>NUCLEOTIDE SEQUENCE</scope>
    <source>
        <strain evidence="2">KIB01</strain>
    </source>
</reference>
<keyword evidence="3" id="KW-1185">Reference proteome</keyword>
<comment type="caution">
    <text evidence="2">The sequence shown here is derived from an EMBL/GenBank/DDBJ whole genome shotgun (WGS) entry which is preliminary data.</text>
</comment>
<dbReference type="AlphaFoldDB" id="A0AAD9TQY6"/>
<dbReference type="Gene3D" id="1.10.630.10">
    <property type="entry name" value="Cytochrome P450"/>
    <property type="match status" value="1"/>
</dbReference>
<protein>
    <submittedName>
        <fullName evidence="2">Uncharacterized protein</fullName>
    </submittedName>
</protein>
<evidence type="ECO:0000256" key="1">
    <source>
        <dbReference type="ARBA" id="ARBA00010617"/>
    </source>
</evidence>
<dbReference type="GO" id="GO:0016705">
    <property type="term" value="F:oxidoreductase activity, acting on paired donors, with incorporation or reduction of molecular oxygen"/>
    <property type="evidence" value="ECO:0007669"/>
    <property type="project" value="InterPro"/>
</dbReference>
<dbReference type="GO" id="GO:0004497">
    <property type="term" value="F:monooxygenase activity"/>
    <property type="evidence" value="ECO:0007669"/>
    <property type="project" value="InterPro"/>
</dbReference>
<sequence length="111" mass="12746">MIQNIEENANATHEKGELGEVDLSQYLFFMAFNLVGKLTLSRDLLGSQSKDGQEFFAIMKKVVEWAGKLNLADFFPSLKRLDLKGIKRNMMQDMRPTLNIMSGFVKERIEE</sequence>
<dbReference type="Proteomes" id="UP001280121">
    <property type="component" value="Unassembled WGS sequence"/>
</dbReference>
<accession>A0AAD9TQY6</accession>